<keyword evidence="1" id="KW-0067">ATP-binding</keyword>
<dbReference type="GO" id="GO:0005524">
    <property type="term" value="F:ATP binding"/>
    <property type="evidence" value="ECO:0007669"/>
    <property type="project" value="UniProtKB-UniRule"/>
</dbReference>
<comment type="pathway">
    <text evidence="1">Amino-sugar metabolism; 1,6-anhydro-N-acetylmuramate degradation.</text>
</comment>
<evidence type="ECO:0000313" key="2">
    <source>
        <dbReference type="EMBL" id="OZI64817.1"/>
    </source>
</evidence>
<dbReference type="RefSeq" id="WP_094819789.1">
    <property type="nucleotide sequence ID" value="NZ_NEVO01000002.1"/>
</dbReference>
<keyword evidence="1" id="KW-0547">Nucleotide-binding</keyword>
<name>A0A261UTE3_9BORD</name>
<organism evidence="2 3">
    <name type="scientific">Bordetella genomosp. 4</name>
    <dbReference type="NCBI Taxonomy" id="463044"/>
    <lineage>
        <taxon>Bacteria</taxon>
        <taxon>Pseudomonadati</taxon>
        <taxon>Pseudomonadota</taxon>
        <taxon>Betaproteobacteria</taxon>
        <taxon>Burkholderiales</taxon>
        <taxon>Alcaligenaceae</taxon>
        <taxon>Bordetella</taxon>
    </lineage>
</organism>
<dbReference type="NCBIfam" id="NF007139">
    <property type="entry name" value="PRK09585.1-3"/>
    <property type="match status" value="1"/>
</dbReference>
<dbReference type="HAMAP" id="MF_01270">
    <property type="entry name" value="AnhMurNAc_kinase"/>
    <property type="match status" value="1"/>
</dbReference>
<protein>
    <recommendedName>
        <fullName evidence="1">Anhydro-N-acetylmuramic acid kinase</fullName>
        <ecNumber evidence="1">2.7.1.170</ecNumber>
    </recommendedName>
    <alternativeName>
        <fullName evidence="1">AnhMurNAc kinase</fullName>
    </alternativeName>
</protein>
<proteinExistence type="inferred from homology"/>
<sequence>MSRFRGQPALTTGRLFIGLMSGTSLDGADGVLVRLHTPCGVPSESGNVRTAANALKDVEQAPTVEVLATAALPMPAELRRELLALNQSGADELHRAALASQALMRLYAETVQALLDQAQQPATAIAAIGAHGQTVRHRPELGFTLQLNAPALLAELTGIDVVADFRSRDVAAGGQGAPLVPPFHAAVFASPAPRAVLNLGGIANLTLLTPGEPPRGFDTGPANVLLDLWCQRHTGRPYDKDGQWAAGGQVQPALLEHLLAEEPWLVLPPPKSTGRDLFNAAWLDERLQNYEGAAKLAPQDIQATLQRFTARTVADALEATAPATHDVLVCGGGARNAGLMRELAICLQRPVSPTDSAGVPAQWVEAMAFAWLAQAFLDRIPAGVPGVTGARGPRVLGALYPA</sequence>
<dbReference type="GO" id="GO:0006040">
    <property type="term" value="P:amino sugar metabolic process"/>
    <property type="evidence" value="ECO:0007669"/>
    <property type="project" value="InterPro"/>
</dbReference>
<dbReference type="UniPathway" id="UPA00343"/>
<gene>
    <name evidence="1" type="primary">anmK</name>
    <name evidence="2" type="ORF">CAL20_04010</name>
</gene>
<dbReference type="OrthoDB" id="9763949at2"/>
<evidence type="ECO:0000313" key="3">
    <source>
        <dbReference type="Proteomes" id="UP000216885"/>
    </source>
</evidence>
<dbReference type="SUPFAM" id="SSF53067">
    <property type="entry name" value="Actin-like ATPase domain"/>
    <property type="match status" value="1"/>
</dbReference>
<comment type="function">
    <text evidence="1">Catalyzes the specific phosphorylation of 1,6-anhydro-N-acetylmuramic acid (anhMurNAc) with the simultaneous cleavage of the 1,6-anhydro ring, generating MurNAc-6-P. Is required for the utilization of anhMurNAc either imported from the medium or derived from its own cell wall murein, and thus plays a role in cell wall recycling.</text>
</comment>
<dbReference type="GO" id="GO:0097175">
    <property type="term" value="P:1,6-anhydro-N-acetyl-beta-muramic acid catabolic process"/>
    <property type="evidence" value="ECO:0007669"/>
    <property type="project" value="UniProtKB-UniRule"/>
</dbReference>
<dbReference type="PANTHER" id="PTHR30605">
    <property type="entry name" value="ANHYDRO-N-ACETYLMURAMIC ACID KINASE"/>
    <property type="match status" value="1"/>
</dbReference>
<dbReference type="CDD" id="cd24050">
    <property type="entry name" value="ASKHA_NBD_ANMK"/>
    <property type="match status" value="1"/>
</dbReference>
<keyword evidence="1" id="KW-0808">Transferase</keyword>
<dbReference type="Gene3D" id="3.30.420.40">
    <property type="match status" value="2"/>
</dbReference>
<dbReference type="GO" id="GO:0009254">
    <property type="term" value="P:peptidoglycan turnover"/>
    <property type="evidence" value="ECO:0007669"/>
    <property type="project" value="UniProtKB-UniRule"/>
</dbReference>
<dbReference type="EC" id="2.7.1.170" evidence="1"/>
<dbReference type="EMBL" id="NEVQ01000003">
    <property type="protein sequence ID" value="OZI64817.1"/>
    <property type="molecule type" value="Genomic_DNA"/>
</dbReference>
<comment type="catalytic activity">
    <reaction evidence="1">
        <text>1,6-anhydro-N-acetyl-beta-muramate + ATP + H2O = N-acetyl-D-muramate 6-phosphate + ADP + H(+)</text>
        <dbReference type="Rhea" id="RHEA:24952"/>
        <dbReference type="ChEBI" id="CHEBI:15377"/>
        <dbReference type="ChEBI" id="CHEBI:15378"/>
        <dbReference type="ChEBI" id="CHEBI:30616"/>
        <dbReference type="ChEBI" id="CHEBI:58690"/>
        <dbReference type="ChEBI" id="CHEBI:58722"/>
        <dbReference type="ChEBI" id="CHEBI:456216"/>
        <dbReference type="EC" id="2.7.1.170"/>
    </reaction>
</comment>
<evidence type="ECO:0000256" key="1">
    <source>
        <dbReference type="HAMAP-Rule" id="MF_01270"/>
    </source>
</evidence>
<dbReference type="Pfam" id="PF03702">
    <property type="entry name" value="AnmK"/>
    <property type="match status" value="1"/>
</dbReference>
<comment type="pathway">
    <text evidence="1">Cell wall biogenesis; peptidoglycan recycling.</text>
</comment>
<comment type="caution">
    <text evidence="2">The sequence shown here is derived from an EMBL/GenBank/DDBJ whole genome shotgun (WGS) entry which is preliminary data.</text>
</comment>
<feature type="binding site" evidence="1">
    <location>
        <begin position="22"/>
        <end position="29"/>
    </location>
    <ligand>
        <name>ATP</name>
        <dbReference type="ChEBI" id="CHEBI:30616"/>
    </ligand>
</feature>
<dbReference type="GO" id="GO:0016301">
    <property type="term" value="F:kinase activity"/>
    <property type="evidence" value="ECO:0007669"/>
    <property type="project" value="UniProtKB-KW"/>
</dbReference>
<accession>A0A261UTE3</accession>
<dbReference type="Proteomes" id="UP000216885">
    <property type="component" value="Unassembled WGS sequence"/>
</dbReference>
<dbReference type="InterPro" id="IPR043129">
    <property type="entry name" value="ATPase_NBD"/>
</dbReference>
<dbReference type="GO" id="GO:0016773">
    <property type="term" value="F:phosphotransferase activity, alcohol group as acceptor"/>
    <property type="evidence" value="ECO:0007669"/>
    <property type="project" value="UniProtKB-UniRule"/>
</dbReference>
<dbReference type="AlphaFoldDB" id="A0A261UTE3"/>
<dbReference type="UniPathway" id="UPA00544"/>
<keyword evidence="3" id="KW-1185">Reference proteome</keyword>
<keyword evidence="1 2" id="KW-0418">Kinase</keyword>
<dbReference type="PANTHER" id="PTHR30605:SF0">
    <property type="entry name" value="ANHYDRO-N-ACETYLMURAMIC ACID KINASE"/>
    <property type="match status" value="1"/>
</dbReference>
<comment type="similarity">
    <text evidence="1">Belongs to the anhydro-N-acetylmuramic acid kinase family.</text>
</comment>
<dbReference type="InterPro" id="IPR005338">
    <property type="entry name" value="Anhydro_N_Ac-Mur_kinase"/>
</dbReference>
<reference evidence="2 3" key="1">
    <citation type="submission" date="2017-05" db="EMBL/GenBank/DDBJ databases">
        <title>Complete and WGS of Bordetella genogroups.</title>
        <authorList>
            <person name="Spilker T."/>
            <person name="LiPuma J."/>
        </authorList>
    </citation>
    <scope>NUCLEOTIDE SEQUENCE [LARGE SCALE GENOMIC DNA]</scope>
    <source>
        <strain evidence="2 3">AU9919</strain>
    </source>
</reference>
<keyword evidence="1" id="KW-0119">Carbohydrate metabolism</keyword>